<keyword evidence="2" id="KW-1133">Transmembrane helix</keyword>
<feature type="transmembrane region" description="Helical" evidence="2">
    <location>
        <begin position="200"/>
        <end position="224"/>
    </location>
</feature>
<name>A0ABT9QP01_9ACTN</name>
<keyword evidence="4" id="KW-1185">Reference proteome</keyword>
<accession>A0ABT9QP01</accession>
<evidence type="ECO:0000256" key="2">
    <source>
        <dbReference type="SAM" id="Phobius"/>
    </source>
</evidence>
<organism evidence="3 4">
    <name type="scientific">Streptosporangium lutulentum</name>
    <dbReference type="NCBI Taxonomy" id="1461250"/>
    <lineage>
        <taxon>Bacteria</taxon>
        <taxon>Bacillati</taxon>
        <taxon>Actinomycetota</taxon>
        <taxon>Actinomycetes</taxon>
        <taxon>Streptosporangiales</taxon>
        <taxon>Streptosporangiaceae</taxon>
        <taxon>Streptosporangium</taxon>
    </lineage>
</organism>
<proteinExistence type="predicted"/>
<evidence type="ECO:0000313" key="3">
    <source>
        <dbReference type="EMBL" id="MDP9848489.1"/>
    </source>
</evidence>
<dbReference type="RefSeq" id="WP_307565819.1">
    <property type="nucleotide sequence ID" value="NZ_JAUSQU010000001.1"/>
</dbReference>
<feature type="compositionally biased region" description="Gly residues" evidence="1">
    <location>
        <begin position="110"/>
        <end position="122"/>
    </location>
</feature>
<evidence type="ECO:0000256" key="1">
    <source>
        <dbReference type="SAM" id="MobiDB-lite"/>
    </source>
</evidence>
<evidence type="ECO:0008006" key="5">
    <source>
        <dbReference type="Google" id="ProtNLM"/>
    </source>
</evidence>
<evidence type="ECO:0000313" key="4">
    <source>
        <dbReference type="Proteomes" id="UP001225356"/>
    </source>
</evidence>
<protein>
    <recommendedName>
        <fullName evidence="5">DUF4190 domain-containing protein</fullName>
    </recommendedName>
</protein>
<feature type="compositionally biased region" description="Low complexity" evidence="1">
    <location>
        <begin position="73"/>
        <end position="109"/>
    </location>
</feature>
<gene>
    <name evidence="3" type="ORF">J2853_007700</name>
</gene>
<keyword evidence="2" id="KW-0472">Membrane</keyword>
<feature type="region of interest" description="Disordered" evidence="1">
    <location>
        <begin position="1"/>
        <end position="143"/>
    </location>
</feature>
<reference evidence="3 4" key="1">
    <citation type="submission" date="2023-07" db="EMBL/GenBank/DDBJ databases">
        <title>Sequencing the genomes of 1000 actinobacteria strains.</title>
        <authorList>
            <person name="Klenk H.-P."/>
        </authorList>
    </citation>
    <scope>NUCLEOTIDE SEQUENCE [LARGE SCALE GENOMIC DNA]</scope>
    <source>
        <strain evidence="3 4">DSM 46740</strain>
    </source>
</reference>
<comment type="caution">
    <text evidence="3">The sequence shown here is derived from an EMBL/GenBank/DDBJ whole genome shotgun (WGS) entry which is preliminary data.</text>
</comment>
<sequence>MSSGHPEGPSTNPDDWKSPYATGPNQTPGHGAPYGYEPPQQEHQPEYGRPGPQPDHGQGQAYGRPQDHGQGYGQPHGQSQDQGQGQGYGQPQDQAYGQGPSYGRPYDQGQGYGQPYGQGQGYGEQPPYVQYPPPPYAQGYGYQPGSEGARTHAIVALVVSLVFALSCYVSLGGIAGAVMSGLALGKVDRDVRGAKKLLKWTWIGIGINIALILVGLATFIIAGLNGAFDDY</sequence>
<feature type="transmembrane region" description="Helical" evidence="2">
    <location>
        <begin position="153"/>
        <end position="179"/>
    </location>
</feature>
<keyword evidence="2" id="KW-0812">Transmembrane</keyword>
<dbReference type="EMBL" id="JAUSQU010000001">
    <property type="protein sequence ID" value="MDP9848489.1"/>
    <property type="molecule type" value="Genomic_DNA"/>
</dbReference>
<dbReference type="Proteomes" id="UP001225356">
    <property type="component" value="Unassembled WGS sequence"/>
</dbReference>
<feature type="compositionally biased region" description="Polar residues" evidence="1">
    <location>
        <begin position="1"/>
        <end position="13"/>
    </location>
</feature>